<dbReference type="Pfam" id="PF14244">
    <property type="entry name" value="Retrotran_gag_3"/>
    <property type="match status" value="1"/>
</dbReference>
<dbReference type="InterPro" id="IPR039537">
    <property type="entry name" value="Retrotran_Ty1/copia-like"/>
</dbReference>
<evidence type="ECO:0000256" key="5">
    <source>
        <dbReference type="SAM" id="MobiDB-lite"/>
    </source>
</evidence>
<evidence type="ECO:0000256" key="1">
    <source>
        <dbReference type="ARBA" id="ARBA00022670"/>
    </source>
</evidence>
<keyword evidence="4" id="KW-0378">Hydrolase</keyword>
<dbReference type="InterPro" id="IPR043502">
    <property type="entry name" value="DNA/RNA_pol_sf"/>
</dbReference>
<sequence length="1642" mass="183924">MASIGASTSRPKDFPSSPYYIHASGNPTLLLVSAVLIGPNYHSWSRAMKMALLTKNKLHFVDGSLPVPAREDSLYPACKCAITWLSLGWFTQYLPRLLSRLSAKKVREFHENDQVIVFIKGLSDLYASVKTQILLMDPLPSLNKAYSLVIQQERSSMIYVPNVADINVMAVKNAGSMVVKGGPVPATRKNFNNAKKAMCSYCGREGHTIDKCYKKHGYPANYSTNSRNQKRFHPQGYANAVALEDSESSDVVLASETCHEQNPAFQFTKEQYDQLMQMIQGITGTSHHVNAVTLPSSSNLPSYSGSIPSNCEIDAHISLSVFTNNTSHFHEWVLDTGATDHITYSLDVFHSVTPVHNVFVNLPNKTKVEVTHVGTVKLSNSLILTNVLYVPKFTFNLISVGKLAFDLHCCIIVLSSCCLIQGIRPWRMIGAAKLNQGLYKLNSKDILPAAFTSNHLLSSSVVNTVSCNKEESILWHKRLGHPSNARLKSLVPTVSSINDCEVCHMSKMKRLPFPSSDSVSLSAFDLIHVDIWGDNYAPTFRGHRYFLTIVDDFTRHTWVFLMKHKSEARCLMQNFIAYVATQFNTTVKCVRSDNGQEFNVPEFFNSKGIIHQTTCVKTPQQNSVVKRKHQHILNVARALRFQSQLPIQFWGECVIHSVHLINRMPTLVLHNISHYEALHSFAPVLDSIKVFGCLAFASNHVHIKNKFDSRSIKVVFLGFSSGVKGYKLYDIQTHKIFNSRDVIFYESILPFSLLNNKEQSGVSGSAAITETVFIHSDVPVQQSVHPVLQQSQHSSTTQVAAPTQPNTRTSPHLLENVFNYSQLSTSHRAFSVAFDQQVEPKSYKEAVKDSNCPVAKMTTVRVLLSLAAVKGWYLQQLDINNAFLHGDLEEEVYMKLPEGFSADPTKVSADHSLFLKETDTSFMALLVYVDDCIIAGDNFEEVLAIKKFLHDEFTIKDLGEVKYFLGLEVARSEKGINLCQKKYTLDLLKEVNFLDSKPVPTPILPETSLSKEKGTPLEDATQYRKIIGKLQYLTTTRPDISFTVQQLAQFLDKPTTEHLSAVHRVLRYLKGTIGFAFVRYRFEEEFTRAVLKGNDRILFGRRLVVRKATTRKADRNPTTQSFRERGRSAVRSTFVLKGVGRKISKNDHRVWKSPSTQQIEKGNAVKDHGKLSLPPSVNVNSGKDVEIEEFADAVVPGEVFSEELELEVLIPNDHCNWLERCVVVSVNSVANVEKVITVLTNCELKLEITEISNIMLLVCVEEEGLIDECIKLVMDSCHDFVSEIFPWESTGFKRKSIVWIQLEDVPLELWHCNFFSAFGEKWGKFLQIDDSTSSKKSLKTARLQILTSSTSDIPNLAVGYSSGIKFRIGISVEYESSSEPERRGVRPESSARKSDSGSRSENLALDFSNSFNALIKEGNVSSRELIKETDMDDGILNSNREELVNGDNGFYGFGARVSQIDLDDGILNSNRKVLPIRDLSTNDGMDARISGNNLVDGNLTLNRQDLVNGDNSIYDGYDACEDEIVADTVNAYYESPLCSSPLESGWKSKEGLGCRLNRAKCKVCAKKRRKKVRREVTKIILGDKAVVDLDSDISLSDGDIKRRNEILLKEAEPTFELSQALGIIFHEDRSHIISRLVALDGD</sequence>
<dbReference type="GO" id="GO:0015074">
    <property type="term" value="P:DNA integration"/>
    <property type="evidence" value="ECO:0007669"/>
    <property type="project" value="InterPro"/>
</dbReference>
<dbReference type="Gene3D" id="3.30.420.10">
    <property type="entry name" value="Ribonuclease H-like superfamily/Ribonuclease H"/>
    <property type="match status" value="1"/>
</dbReference>
<keyword evidence="3" id="KW-0064">Aspartyl protease</keyword>
<dbReference type="InterPro" id="IPR036397">
    <property type="entry name" value="RNaseH_sf"/>
</dbReference>
<evidence type="ECO:0000313" key="7">
    <source>
        <dbReference type="EMBL" id="OMO54213.1"/>
    </source>
</evidence>
<dbReference type="SUPFAM" id="SSF56672">
    <property type="entry name" value="DNA/RNA polymerases"/>
    <property type="match status" value="1"/>
</dbReference>
<feature type="region of interest" description="Disordered" evidence="5">
    <location>
        <begin position="1377"/>
        <end position="1400"/>
    </location>
</feature>
<gene>
    <name evidence="7" type="ORF">CCACVL1_27965</name>
</gene>
<dbReference type="Pfam" id="PF13976">
    <property type="entry name" value="gag_pre-integrs"/>
    <property type="match status" value="1"/>
</dbReference>
<proteinExistence type="predicted"/>
<dbReference type="GO" id="GO:0046872">
    <property type="term" value="F:metal ion binding"/>
    <property type="evidence" value="ECO:0007669"/>
    <property type="project" value="UniProtKB-KW"/>
</dbReference>
<dbReference type="GO" id="GO:0006508">
    <property type="term" value="P:proteolysis"/>
    <property type="evidence" value="ECO:0007669"/>
    <property type="project" value="UniProtKB-KW"/>
</dbReference>
<keyword evidence="2" id="KW-0479">Metal-binding</keyword>
<dbReference type="GO" id="GO:0004190">
    <property type="term" value="F:aspartic-type endopeptidase activity"/>
    <property type="evidence" value="ECO:0007669"/>
    <property type="project" value="UniProtKB-KW"/>
</dbReference>
<dbReference type="Gramene" id="OMO54213">
    <property type="protein sequence ID" value="OMO54213"/>
    <property type="gene ID" value="CCACVL1_27965"/>
</dbReference>
<reference evidence="7 8" key="1">
    <citation type="submission" date="2013-09" db="EMBL/GenBank/DDBJ databases">
        <title>Corchorus capsularis genome sequencing.</title>
        <authorList>
            <person name="Alam M."/>
            <person name="Haque M.S."/>
            <person name="Islam M.S."/>
            <person name="Emdad E.M."/>
            <person name="Islam M.M."/>
            <person name="Ahmed B."/>
            <person name="Halim A."/>
            <person name="Hossen Q.M.M."/>
            <person name="Hossain M.Z."/>
            <person name="Ahmed R."/>
            <person name="Khan M.M."/>
            <person name="Islam R."/>
            <person name="Rashid M.M."/>
            <person name="Khan S.A."/>
            <person name="Rahman M.S."/>
            <person name="Alam M."/>
        </authorList>
    </citation>
    <scope>NUCLEOTIDE SEQUENCE [LARGE SCALE GENOMIC DNA]</scope>
    <source>
        <strain evidence="8">cv. CVL-1</strain>
        <tissue evidence="7">Whole seedling</tissue>
    </source>
</reference>
<keyword evidence="8" id="KW-1185">Reference proteome</keyword>
<dbReference type="InterPro" id="IPR054722">
    <property type="entry name" value="PolX-like_BBD"/>
</dbReference>
<dbReference type="InterPro" id="IPR012337">
    <property type="entry name" value="RNaseH-like_sf"/>
</dbReference>
<dbReference type="SUPFAM" id="SSF54928">
    <property type="entry name" value="RNA-binding domain, RBD"/>
    <property type="match status" value="1"/>
</dbReference>
<dbReference type="OrthoDB" id="1750639at2759"/>
<dbReference type="PANTHER" id="PTHR42648">
    <property type="entry name" value="TRANSPOSASE, PUTATIVE-RELATED"/>
    <property type="match status" value="1"/>
</dbReference>
<comment type="caution">
    <text evidence="7">The sequence shown here is derived from an EMBL/GenBank/DDBJ whole genome shotgun (WGS) entry which is preliminary data.</text>
</comment>
<dbReference type="Pfam" id="PF07727">
    <property type="entry name" value="RVT_2"/>
    <property type="match status" value="2"/>
</dbReference>
<dbReference type="InterPro" id="IPR025724">
    <property type="entry name" value="GAG-pre-integrase_dom"/>
</dbReference>
<name>A0A1R3G820_COCAP</name>
<dbReference type="Pfam" id="PF22936">
    <property type="entry name" value="Pol_BBD"/>
    <property type="match status" value="1"/>
</dbReference>
<dbReference type="SUPFAM" id="SSF53098">
    <property type="entry name" value="Ribonuclease H-like"/>
    <property type="match status" value="1"/>
</dbReference>
<dbReference type="InterPro" id="IPR001584">
    <property type="entry name" value="Integrase_cat-core"/>
</dbReference>
<organism evidence="7 8">
    <name type="scientific">Corchorus capsularis</name>
    <name type="common">Jute</name>
    <dbReference type="NCBI Taxonomy" id="210143"/>
    <lineage>
        <taxon>Eukaryota</taxon>
        <taxon>Viridiplantae</taxon>
        <taxon>Streptophyta</taxon>
        <taxon>Embryophyta</taxon>
        <taxon>Tracheophyta</taxon>
        <taxon>Spermatophyta</taxon>
        <taxon>Magnoliopsida</taxon>
        <taxon>eudicotyledons</taxon>
        <taxon>Gunneridae</taxon>
        <taxon>Pentapetalae</taxon>
        <taxon>rosids</taxon>
        <taxon>malvids</taxon>
        <taxon>Malvales</taxon>
        <taxon>Malvaceae</taxon>
        <taxon>Grewioideae</taxon>
        <taxon>Apeibeae</taxon>
        <taxon>Corchorus</taxon>
    </lineage>
</organism>
<keyword evidence="1" id="KW-0645">Protease</keyword>
<dbReference type="PROSITE" id="PS50994">
    <property type="entry name" value="INTEGRASE"/>
    <property type="match status" value="1"/>
</dbReference>
<evidence type="ECO:0000256" key="4">
    <source>
        <dbReference type="ARBA" id="ARBA00022801"/>
    </source>
</evidence>
<feature type="domain" description="Integrase catalytic" evidence="6">
    <location>
        <begin position="510"/>
        <end position="682"/>
    </location>
</feature>
<accession>A0A1R3G820</accession>
<dbReference type="InterPro" id="IPR035979">
    <property type="entry name" value="RBD_domain_sf"/>
</dbReference>
<protein>
    <submittedName>
        <fullName evidence="7">Integrase, catalytic core</fullName>
    </submittedName>
</protein>
<dbReference type="InterPro" id="IPR029472">
    <property type="entry name" value="Copia-like_N"/>
</dbReference>
<dbReference type="InterPro" id="IPR013103">
    <property type="entry name" value="RVT_2"/>
</dbReference>
<dbReference type="GO" id="GO:0003676">
    <property type="term" value="F:nucleic acid binding"/>
    <property type="evidence" value="ECO:0007669"/>
    <property type="project" value="InterPro"/>
</dbReference>
<dbReference type="PANTHER" id="PTHR42648:SF31">
    <property type="entry name" value="RNA-DIRECTED DNA POLYMERASE"/>
    <property type="match status" value="1"/>
</dbReference>
<dbReference type="EMBL" id="AWWV01015012">
    <property type="protein sequence ID" value="OMO54213.1"/>
    <property type="molecule type" value="Genomic_DNA"/>
</dbReference>
<dbReference type="Proteomes" id="UP000188268">
    <property type="component" value="Unassembled WGS sequence"/>
</dbReference>
<dbReference type="InterPro" id="IPR057670">
    <property type="entry name" value="SH3_retrovirus"/>
</dbReference>
<evidence type="ECO:0000313" key="8">
    <source>
        <dbReference type="Proteomes" id="UP000188268"/>
    </source>
</evidence>
<evidence type="ECO:0000256" key="2">
    <source>
        <dbReference type="ARBA" id="ARBA00022723"/>
    </source>
</evidence>
<dbReference type="Pfam" id="PF25597">
    <property type="entry name" value="SH3_retrovirus"/>
    <property type="match status" value="1"/>
</dbReference>
<evidence type="ECO:0000259" key="6">
    <source>
        <dbReference type="PROSITE" id="PS50994"/>
    </source>
</evidence>
<feature type="compositionally biased region" description="Basic and acidic residues" evidence="5">
    <location>
        <begin position="1379"/>
        <end position="1398"/>
    </location>
</feature>
<evidence type="ECO:0000256" key="3">
    <source>
        <dbReference type="ARBA" id="ARBA00022750"/>
    </source>
</evidence>